<evidence type="ECO:0000256" key="9">
    <source>
        <dbReference type="ARBA" id="ARBA00049117"/>
    </source>
</evidence>
<evidence type="ECO:0000256" key="6">
    <source>
        <dbReference type="ARBA" id="ARBA00022840"/>
    </source>
</evidence>
<evidence type="ECO:0000313" key="14">
    <source>
        <dbReference type="EMBL" id="GIL68405.1"/>
    </source>
</evidence>
<dbReference type="GO" id="GO:0034511">
    <property type="term" value="F:U3 snoRNA binding"/>
    <property type="evidence" value="ECO:0007669"/>
    <property type="project" value="TreeGrafter"/>
</dbReference>
<dbReference type="EMBL" id="BNCO01000117">
    <property type="protein sequence ID" value="GIL68405.1"/>
    <property type="molecule type" value="Genomic_DNA"/>
</dbReference>
<feature type="region of interest" description="Disordered" evidence="12">
    <location>
        <begin position="789"/>
        <end position="842"/>
    </location>
</feature>
<sequence length="1416" mass="154954">MAGKEHRQPKAGKKAAKRKAADKKKRGLTDEQRKQNPKAFAFQSAKKAKAQQSRSAEREQRRLHAPILDKAAEEPPPFVVLVQGPPGVGKSTLIRCLVKHYTRQNLAEVRGPITLVAGKKRRITLVECPSDLCGMMDAAKYADLVLLMVDGSFGFEMETFEFLNLLQVHGFPKVMGVLTHLDGFRDASRLKKTKKKLKQRFWTEIYDGAKLFYLSGLQHGKYLKREVLNLARFISVMKHRPLTWRLAHPYTLVDRFEDVTPRELVRANPKCDRDVILYGYLRGTNVKPQQRVHIAGVGDFTIQELDALPDPCPLPETIKRRGLNDKERLLYAPMADIGGLLYDKDAVYIDIPDWKVQYTGDSGRPGDEGEAMVRQLQATQQPVDEALRRGKIQIFPGGRVIGEQDTEDDDSGDEDGGEEEDGSGSEEADEDDEDAGSEDDDGPVDPGKVLSRGMPFSGAPVVSADGRMRRAALFGDQSAPLQPSERASEDDDDDDDDENDDENGDGLEDQDNETGASGRWQQQKVNKRRRLSDGRARPSRDGSEEEDDEEAEGDEGEPGTDDENDSEGLGEAARWKAGMVSRTSAFFSERSSDLAAFVYGKRAVANAAGEDDNDDGGALAGGVVGKGLGDVDEDDDGGGNSDDSDDDFFQLKQRSDKAEKARSGSLEAVDALDTCRVMPRPETLSAWRGDTGVEMLASLRNRFVTGDWAEGQRRAEARPAGSDGESGSDEGGSDDEVFGDFEDMETGQRFGEAGGSGDVVAAVAHRALQDARAEAERLRAAKAAKKAAFNAAYDTKDERSADGRDGDGVGANGDSSGEDGENVRNSEKSKKGGKPGRLGPKDEETYYDALKREMATRQAATRTLLDGLDSATRLAMEGHRPGAYVRIRFSGLPCELVTHHDPQRPLLIGGLGQGEEKLGMMRLRFKRHRWFPKLLKCRDPLVFSVGWRRFQSLPVYAVEDHNRRLRMLKYTPEHMHCIATVFGPLAPPNSGVAAVQRLDGHLAGWRIAATGVVTELDADVRVVKKLKLVGTPFKIHRHTAFVGGMFNSALEVAKFEGAAVRTVSGIRGTIKKAIRPGVAGAKDGSFRATFEDKPLLSDIIFLRAWVALDLPRFYNPVTNLLAPLPELQRQPKTGSRNSSKMQQAEGGPATTSDMPASDAAATIPSGTSVRESPSTTSGSGGFQAASRFNGPRPGMVFKLGPQGLGYYKDVGPAGMAPAPPALPDAAGEPDGKAAGDATVDGSGDKSGSANDGGGWVGLRTVADLRRALGVGAPRNSDSLYREIERAPRRFNPLKIPKSLQAALPFKTKPKLEPKRKRKTLEQKRAVVMEPGEKKAYTLIQQLNAIRNDKTRKRQELSKRRHAQYAAKKAAEEEWRARHNKEERKKRYREEGQEEKRRELGVKGKGAKRRKASAGED</sequence>
<feature type="coiled-coil region" evidence="11">
    <location>
        <begin position="761"/>
        <end position="788"/>
    </location>
</feature>
<feature type="compositionally biased region" description="Basic and acidic residues" evidence="12">
    <location>
        <begin position="1368"/>
        <end position="1401"/>
    </location>
</feature>
<dbReference type="Pfam" id="PF04950">
    <property type="entry name" value="RIBIOP_C"/>
    <property type="match status" value="1"/>
</dbReference>
<feature type="region of interest" description="Disordered" evidence="12">
    <location>
        <begin position="1217"/>
        <end position="1254"/>
    </location>
</feature>
<feature type="compositionally biased region" description="Acidic residues" evidence="12">
    <location>
        <begin position="726"/>
        <end position="745"/>
    </location>
</feature>
<dbReference type="SMART" id="SM00785">
    <property type="entry name" value="AARP2CN"/>
    <property type="match status" value="1"/>
</dbReference>
<evidence type="ECO:0000256" key="2">
    <source>
        <dbReference type="ARBA" id="ARBA00022517"/>
    </source>
</evidence>
<dbReference type="GO" id="GO:0000462">
    <property type="term" value="P:maturation of SSU-rRNA from tricistronic rRNA transcript (SSU-rRNA, 5.8S rRNA, LSU-rRNA)"/>
    <property type="evidence" value="ECO:0007669"/>
    <property type="project" value="TreeGrafter"/>
</dbReference>
<comment type="caution">
    <text evidence="14">The sequence shown here is derived from an EMBL/GenBank/DDBJ whole genome shotgun (WGS) entry which is preliminary data.</text>
</comment>
<dbReference type="GO" id="GO:0003924">
    <property type="term" value="F:GTPase activity"/>
    <property type="evidence" value="ECO:0007669"/>
    <property type="project" value="TreeGrafter"/>
</dbReference>
<evidence type="ECO:0000256" key="4">
    <source>
        <dbReference type="ARBA" id="ARBA00022741"/>
    </source>
</evidence>
<feature type="compositionally biased region" description="Acidic residues" evidence="12">
    <location>
        <begin position="630"/>
        <end position="648"/>
    </location>
</feature>
<keyword evidence="15" id="KW-1185">Reference proteome</keyword>
<name>A0A8J4BS94_9CHLO</name>
<feature type="region of interest" description="Disordered" evidence="12">
    <location>
        <begin position="380"/>
        <end position="575"/>
    </location>
</feature>
<feature type="domain" description="Bms1-type G" evidence="13">
    <location>
        <begin position="75"/>
        <end position="240"/>
    </location>
</feature>
<feature type="compositionally biased region" description="Acidic residues" evidence="12">
    <location>
        <begin position="404"/>
        <end position="443"/>
    </location>
</feature>
<keyword evidence="2" id="KW-0690">Ribosome biogenesis</keyword>
<comment type="similarity">
    <text evidence="10">Belongs to the TRAFAC class translation factor GTPase superfamily. Bms1-like GTPase family. BMS1 subfamily.</text>
</comment>
<comment type="subcellular location">
    <subcellularLocation>
        <location evidence="1">Nucleus</location>
        <location evidence="1">Nucleolus</location>
    </subcellularLocation>
</comment>
<dbReference type="InterPro" id="IPR027417">
    <property type="entry name" value="P-loop_NTPase"/>
</dbReference>
<dbReference type="InterPro" id="IPR007034">
    <property type="entry name" value="BMS1_TSR1_C"/>
</dbReference>
<keyword evidence="5" id="KW-0378">Hydrolase</keyword>
<feature type="compositionally biased region" description="Polar residues" evidence="12">
    <location>
        <begin position="1164"/>
        <end position="1177"/>
    </location>
</feature>
<keyword evidence="11" id="KW-0175">Coiled coil</keyword>
<feature type="region of interest" description="Disordered" evidence="12">
    <location>
        <begin position="607"/>
        <end position="681"/>
    </location>
</feature>
<evidence type="ECO:0000256" key="3">
    <source>
        <dbReference type="ARBA" id="ARBA00022553"/>
    </source>
</evidence>
<dbReference type="GO" id="GO:0000479">
    <property type="term" value="P:endonucleolytic cleavage of tricistronic rRNA transcript (SSU-rRNA, 5.8S rRNA, LSU-rRNA)"/>
    <property type="evidence" value="ECO:0007669"/>
    <property type="project" value="TreeGrafter"/>
</dbReference>
<dbReference type="Proteomes" id="UP000747399">
    <property type="component" value="Unassembled WGS sequence"/>
</dbReference>
<dbReference type="InterPro" id="IPR030387">
    <property type="entry name" value="G_Bms1/Tsr1_dom"/>
</dbReference>
<feature type="compositionally biased region" description="Basic residues" evidence="12">
    <location>
        <begin position="9"/>
        <end position="26"/>
    </location>
</feature>
<dbReference type="GO" id="GO:0032040">
    <property type="term" value="C:small-subunit processome"/>
    <property type="evidence" value="ECO:0007669"/>
    <property type="project" value="UniProtKB-ARBA"/>
</dbReference>
<keyword evidence="3" id="KW-0597">Phosphoprotein</keyword>
<dbReference type="InterPro" id="IPR037875">
    <property type="entry name" value="Bms1_N"/>
</dbReference>
<dbReference type="Gene3D" id="3.40.50.300">
    <property type="entry name" value="P-loop containing nucleotide triphosphate hydrolases"/>
    <property type="match status" value="1"/>
</dbReference>
<dbReference type="PROSITE" id="PS51714">
    <property type="entry name" value="G_BMS1"/>
    <property type="match status" value="1"/>
</dbReference>
<dbReference type="GO" id="GO:0005654">
    <property type="term" value="C:nucleoplasm"/>
    <property type="evidence" value="ECO:0007669"/>
    <property type="project" value="UniProtKB-ARBA"/>
</dbReference>
<evidence type="ECO:0000256" key="7">
    <source>
        <dbReference type="ARBA" id="ARBA00023134"/>
    </source>
</evidence>
<evidence type="ECO:0000313" key="15">
    <source>
        <dbReference type="Proteomes" id="UP000747399"/>
    </source>
</evidence>
<evidence type="ECO:0000256" key="8">
    <source>
        <dbReference type="ARBA" id="ARBA00023242"/>
    </source>
</evidence>
<accession>A0A8J4BS94</accession>
<feature type="region of interest" description="Disordered" evidence="12">
    <location>
        <begin position="1"/>
        <end position="61"/>
    </location>
</feature>
<dbReference type="FunFam" id="3.40.50.300:FF:000105">
    <property type="entry name" value="BMS1 ribosome biogenesis factor"/>
    <property type="match status" value="1"/>
</dbReference>
<protein>
    <recommendedName>
        <fullName evidence="13">Bms1-type G domain-containing protein</fullName>
    </recommendedName>
</protein>
<comment type="catalytic activity">
    <reaction evidence="9">
        <text>GTP + H2O = GDP + phosphate + H(+)</text>
        <dbReference type="Rhea" id="RHEA:19669"/>
        <dbReference type="ChEBI" id="CHEBI:15377"/>
        <dbReference type="ChEBI" id="CHEBI:15378"/>
        <dbReference type="ChEBI" id="CHEBI:37565"/>
        <dbReference type="ChEBI" id="CHEBI:43474"/>
        <dbReference type="ChEBI" id="CHEBI:58189"/>
    </reaction>
    <physiologicalReaction direction="left-to-right" evidence="9">
        <dbReference type="Rhea" id="RHEA:19670"/>
    </physiologicalReaction>
</comment>
<keyword evidence="6" id="KW-0067">ATP-binding</keyword>
<dbReference type="SUPFAM" id="SSF52540">
    <property type="entry name" value="P-loop containing nucleoside triphosphate hydrolases"/>
    <property type="match status" value="1"/>
</dbReference>
<dbReference type="SMART" id="SM01362">
    <property type="entry name" value="DUF663"/>
    <property type="match status" value="1"/>
</dbReference>
<evidence type="ECO:0000259" key="13">
    <source>
        <dbReference type="PROSITE" id="PS51714"/>
    </source>
</evidence>
<feature type="compositionally biased region" description="Acidic residues" evidence="12">
    <location>
        <begin position="543"/>
        <end position="568"/>
    </location>
</feature>
<feature type="region of interest" description="Disordered" evidence="12">
    <location>
        <begin position="707"/>
        <end position="755"/>
    </location>
</feature>
<feature type="region of interest" description="Disordered" evidence="12">
    <location>
        <begin position="1125"/>
        <end position="1194"/>
    </location>
</feature>
<feature type="compositionally biased region" description="Low complexity" evidence="12">
    <location>
        <begin position="38"/>
        <end position="54"/>
    </location>
</feature>
<dbReference type="InterPro" id="IPR039761">
    <property type="entry name" value="Bms1/Tsr1"/>
</dbReference>
<dbReference type="GO" id="GO:0030686">
    <property type="term" value="C:90S preribosome"/>
    <property type="evidence" value="ECO:0007669"/>
    <property type="project" value="TreeGrafter"/>
</dbReference>
<dbReference type="PANTHER" id="PTHR12858">
    <property type="entry name" value="RIBOSOME BIOGENESIS PROTEIN"/>
    <property type="match status" value="1"/>
</dbReference>
<organism evidence="14 15">
    <name type="scientific">Volvox africanus</name>
    <dbReference type="NCBI Taxonomy" id="51714"/>
    <lineage>
        <taxon>Eukaryota</taxon>
        <taxon>Viridiplantae</taxon>
        <taxon>Chlorophyta</taxon>
        <taxon>core chlorophytes</taxon>
        <taxon>Chlorophyceae</taxon>
        <taxon>CS clade</taxon>
        <taxon>Chlamydomonadales</taxon>
        <taxon>Volvocaceae</taxon>
        <taxon>Volvox</taxon>
    </lineage>
</organism>
<feature type="compositionally biased region" description="Acidic residues" evidence="12">
    <location>
        <begin position="488"/>
        <end position="512"/>
    </location>
</feature>
<keyword evidence="4" id="KW-0547">Nucleotide-binding</keyword>
<feature type="compositionally biased region" description="Basic and acidic residues" evidence="12">
    <location>
        <begin position="531"/>
        <end position="542"/>
    </location>
</feature>
<dbReference type="GO" id="GO:0005525">
    <property type="term" value="F:GTP binding"/>
    <property type="evidence" value="ECO:0007669"/>
    <property type="project" value="UniProtKB-KW"/>
</dbReference>
<keyword evidence="7" id="KW-0342">GTP-binding</keyword>
<gene>
    <name evidence="14" type="ORF">Vafri_21655</name>
</gene>
<dbReference type="GO" id="GO:0005524">
    <property type="term" value="F:ATP binding"/>
    <property type="evidence" value="ECO:0007669"/>
    <property type="project" value="UniProtKB-KW"/>
</dbReference>
<feature type="compositionally biased region" description="Basic residues" evidence="12">
    <location>
        <begin position="1404"/>
        <end position="1416"/>
    </location>
</feature>
<dbReference type="CDD" id="cd01882">
    <property type="entry name" value="BMS1"/>
    <property type="match status" value="1"/>
</dbReference>
<feature type="compositionally biased region" description="Polar residues" evidence="12">
    <location>
        <begin position="1130"/>
        <end position="1142"/>
    </location>
</feature>
<evidence type="ECO:0000256" key="11">
    <source>
        <dbReference type="SAM" id="Coils"/>
    </source>
</evidence>
<feature type="compositionally biased region" description="Basic and acidic residues" evidence="12">
    <location>
        <begin position="653"/>
        <end position="662"/>
    </location>
</feature>
<proteinExistence type="inferred from homology"/>
<feature type="compositionally biased region" description="Basic and acidic residues" evidence="12">
    <location>
        <begin position="794"/>
        <end position="807"/>
    </location>
</feature>
<evidence type="ECO:0000256" key="1">
    <source>
        <dbReference type="ARBA" id="ARBA00004604"/>
    </source>
</evidence>
<feature type="compositionally biased region" description="Basic and acidic residues" evidence="12">
    <location>
        <begin position="821"/>
        <end position="830"/>
    </location>
</feature>
<evidence type="ECO:0000256" key="10">
    <source>
        <dbReference type="ARBA" id="ARBA00061391"/>
    </source>
</evidence>
<dbReference type="InterPro" id="IPR012948">
    <property type="entry name" value="AARP2CN"/>
</dbReference>
<evidence type="ECO:0000256" key="12">
    <source>
        <dbReference type="SAM" id="MobiDB-lite"/>
    </source>
</evidence>
<keyword evidence="8" id="KW-0539">Nucleus</keyword>
<dbReference type="PANTHER" id="PTHR12858:SF2">
    <property type="entry name" value="RIBOSOME BIOGENESIS PROTEIN BMS1 HOMOLOG"/>
    <property type="match status" value="1"/>
</dbReference>
<dbReference type="Pfam" id="PF08142">
    <property type="entry name" value="AARP2CN"/>
    <property type="match status" value="1"/>
</dbReference>
<feature type="region of interest" description="Disordered" evidence="12">
    <location>
        <begin position="1349"/>
        <end position="1416"/>
    </location>
</feature>
<reference evidence="14" key="1">
    <citation type="journal article" date="2021" name="Proc. Natl. Acad. Sci. U.S.A.">
        <title>Three genomes in the algal genus Volvox reveal the fate of a haploid sex-determining region after a transition to homothallism.</title>
        <authorList>
            <person name="Yamamoto K."/>
            <person name="Hamaji T."/>
            <person name="Kawai-Toyooka H."/>
            <person name="Matsuzaki R."/>
            <person name="Takahashi F."/>
            <person name="Nishimura Y."/>
            <person name="Kawachi M."/>
            <person name="Noguchi H."/>
            <person name="Minakuchi Y."/>
            <person name="Umen J.G."/>
            <person name="Toyoda A."/>
            <person name="Nozaki H."/>
        </authorList>
    </citation>
    <scope>NUCLEOTIDE SEQUENCE</scope>
    <source>
        <strain evidence="14">NIES-3780</strain>
    </source>
</reference>
<feature type="compositionally biased region" description="Gly residues" evidence="12">
    <location>
        <begin position="618"/>
        <end position="628"/>
    </location>
</feature>
<evidence type="ECO:0000256" key="5">
    <source>
        <dbReference type="ARBA" id="ARBA00022801"/>
    </source>
</evidence>